<dbReference type="PROSITE" id="PS00636">
    <property type="entry name" value="DNAJ_1"/>
    <property type="match status" value="1"/>
</dbReference>
<keyword evidence="1" id="KW-0472">Membrane</keyword>
<keyword evidence="1" id="KW-0812">Transmembrane</keyword>
<sequence length="211" mass="24665">MALCLNHRKEKATYFLTRDITLGRRTPNPRHTRSWESRNIQSTPNPERLARYHLVVDAHAILSNDQKRSAYDIYGLGWTLSSKNRDLCGRSCSNTRCHGWNNDRTNHKAEQKFFKHLSSNRKFICFILVIVTFAQTCVLLSSMAKSELQMRRTDEQSRELMVRHRERALNLRTLVAQMECLLLKRDPSGAGLLPTEETFYREMLPLCMYDS</sequence>
<evidence type="ECO:0000313" key="3">
    <source>
        <dbReference type="Proteomes" id="UP000042958"/>
    </source>
</evidence>
<dbReference type="STRING" id="104259.A0A0F7TY38"/>
<dbReference type="OrthoDB" id="445556at2759"/>
<accession>A0A0F7TY38</accession>
<keyword evidence="1" id="KW-1133">Transmembrane helix</keyword>
<feature type="transmembrane region" description="Helical" evidence="1">
    <location>
        <begin position="123"/>
        <end position="144"/>
    </location>
</feature>
<evidence type="ECO:0000313" key="2">
    <source>
        <dbReference type="EMBL" id="CEJ59952.1"/>
    </source>
</evidence>
<keyword evidence="3" id="KW-1185">Reference proteome</keyword>
<dbReference type="Proteomes" id="UP000042958">
    <property type="component" value="Unassembled WGS sequence"/>
</dbReference>
<dbReference type="InterPro" id="IPR018253">
    <property type="entry name" value="DnaJ_domain_CS"/>
</dbReference>
<name>A0A0F7TY38_PENBI</name>
<dbReference type="AlphaFoldDB" id="A0A0F7TY38"/>
<evidence type="ECO:0008006" key="4">
    <source>
        <dbReference type="Google" id="ProtNLM"/>
    </source>
</evidence>
<organism evidence="2 3">
    <name type="scientific">Penicillium brasilianum</name>
    <dbReference type="NCBI Taxonomy" id="104259"/>
    <lineage>
        <taxon>Eukaryota</taxon>
        <taxon>Fungi</taxon>
        <taxon>Dikarya</taxon>
        <taxon>Ascomycota</taxon>
        <taxon>Pezizomycotina</taxon>
        <taxon>Eurotiomycetes</taxon>
        <taxon>Eurotiomycetidae</taxon>
        <taxon>Eurotiales</taxon>
        <taxon>Aspergillaceae</taxon>
        <taxon>Penicillium</taxon>
    </lineage>
</organism>
<protein>
    <recommendedName>
        <fullName evidence="4">J domain-containing protein</fullName>
    </recommendedName>
</protein>
<gene>
    <name evidence="2" type="ORF">PMG11_08550</name>
</gene>
<proteinExistence type="predicted"/>
<reference evidence="3" key="1">
    <citation type="journal article" date="2015" name="Genome Announc.">
        <title>Draft genome sequence of the fungus Penicillium brasilianum MG11.</title>
        <authorList>
            <person name="Horn F."/>
            <person name="Linde J."/>
            <person name="Mattern D.J."/>
            <person name="Walther G."/>
            <person name="Guthke R."/>
            <person name="Brakhage A.A."/>
            <person name="Valiante V."/>
        </authorList>
    </citation>
    <scope>NUCLEOTIDE SEQUENCE [LARGE SCALE GENOMIC DNA]</scope>
    <source>
        <strain evidence="3">MG11</strain>
    </source>
</reference>
<evidence type="ECO:0000256" key="1">
    <source>
        <dbReference type="SAM" id="Phobius"/>
    </source>
</evidence>
<dbReference type="EMBL" id="CDHK01000008">
    <property type="protein sequence ID" value="CEJ59952.1"/>
    <property type="molecule type" value="Genomic_DNA"/>
</dbReference>